<dbReference type="Pfam" id="PF16554">
    <property type="entry name" value="OAM_dimer"/>
    <property type="match status" value="1"/>
</dbReference>
<dbReference type="RefSeq" id="WP_133527453.1">
    <property type="nucleotide sequence ID" value="NZ_SNXO01000001.1"/>
</dbReference>
<dbReference type="PROSITE" id="PS51332">
    <property type="entry name" value="B12_BINDING"/>
    <property type="match status" value="1"/>
</dbReference>
<dbReference type="AlphaFoldDB" id="A0A4R6QE16"/>
<comment type="caution">
    <text evidence="2">The sequence shown here is derived from an EMBL/GenBank/DDBJ whole genome shotgun (WGS) entry which is preliminary data.</text>
</comment>
<dbReference type="InterPro" id="IPR028991">
    <property type="entry name" value="KamE_N"/>
</dbReference>
<keyword evidence="3" id="KW-1185">Reference proteome</keyword>
<dbReference type="InterPro" id="IPR036843">
    <property type="entry name" value="KamE_N_sf"/>
</dbReference>
<name>A0A4R6QE16_9FIRM</name>
<dbReference type="EMBL" id="SNXO01000001">
    <property type="protein sequence ID" value="TDP60570.1"/>
    <property type="molecule type" value="Genomic_DNA"/>
</dbReference>
<evidence type="ECO:0000313" key="2">
    <source>
        <dbReference type="EMBL" id="TDP60570.1"/>
    </source>
</evidence>
<proteinExistence type="predicted"/>
<dbReference type="SUPFAM" id="SSF117778">
    <property type="entry name" value="D-lysine 5,6-aminomutase beta subunit KamE, N-terminal domain"/>
    <property type="match status" value="1"/>
</dbReference>
<dbReference type="GO" id="GO:0046872">
    <property type="term" value="F:metal ion binding"/>
    <property type="evidence" value="ECO:0007669"/>
    <property type="project" value="InterPro"/>
</dbReference>
<dbReference type="GO" id="GO:0046983">
    <property type="term" value="F:protein dimerization activity"/>
    <property type="evidence" value="ECO:0007669"/>
    <property type="project" value="InterPro"/>
</dbReference>
<evidence type="ECO:0000259" key="1">
    <source>
        <dbReference type="PROSITE" id="PS51332"/>
    </source>
</evidence>
<dbReference type="SUPFAM" id="SSF52242">
    <property type="entry name" value="Cobalamin (vitamin B12)-binding domain"/>
    <property type="match status" value="1"/>
</dbReference>
<dbReference type="Gene3D" id="3.30.30.60">
    <property type="entry name" value="D-lysine 5,6-aminomutase beta subunit KamE, N-terminal domain"/>
    <property type="match status" value="1"/>
</dbReference>
<dbReference type="Gene3D" id="3.40.50.280">
    <property type="entry name" value="Cobalamin-binding domain"/>
    <property type="match status" value="1"/>
</dbReference>
<dbReference type="OrthoDB" id="9782063at2"/>
<sequence>MADKNCGAATSQVDLTKVKPYGDTMNDGYMELAFTLPVPYGEEAEEAAKQYVGKMGMEEPNVTYYHELCPGYTFFVVYAKAQHTVDFTKIKVNKVDVPIFDREECGKWIADNIGRDVVVVGASTGSDAHTVGIDAIIQMKGFHGHFGLERFKNVVAYNMGSQVPNEELIAKAKEVNADAILVSQTVTQKDIHIMNLTNMVELVEAEGLRDKIILTCGGPRISHDMAQELGYDAGFGPGKYAEHVMSFIMEEIVKRGWQKKPKIEDR</sequence>
<dbReference type="InterPro" id="IPR036724">
    <property type="entry name" value="Cobalamin-bd_sf"/>
</dbReference>
<feature type="domain" description="B12-binding" evidence="1">
    <location>
        <begin position="116"/>
        <end position="259"/>
    </location>
</feature>
<dbReference type="GO" id="GO:0031419">
    <property type="term" value="F:cobalamin binding"/>
    <property type="evidence" value="ECO:0007669"/>
    <property type="project" value="InterPro"/>
</dbReference>
<organism evidence="2 3">
    <name type="scientific">Aminicella lysinilytica</name>
    <dbReference type="NCBI Taxonomy" id="433323"/>
    <lineage>
        <taxon>Bacteria</taxon>
        <taxon>Bacillati</taxon>
        <taxon>Bacillota</taxon>
        <taxon>Clostridia</taxon>
        <taxon>Peptostreptococcales</taxon>
        <taxon>Anaerovoracaceae</taxon>
        <taxon>Aminicella</taxon>
    </lineage>
</organism>
<dbReference type="Pfam" id="PF02310">
    <property type="entry name" value="B12-binding"/>
    <property type="match status" value="1"/>
</dbReference>
<dbReference type="Proteomes" id="UP000295500">
    <property type="component" value="Unassembled WGS sequence"/>
</dbReference>
<protein>
    <submittedName>
        <fullName evidence="2">Beta-lysine 5,6-aminomutase beta subunit</fullName>
    </submittedName>
</protein>
<accession>A0A4R6QE16</accession>
<evidence type="ECO:0000313" key="3">
    <source>
        <dbReference type="Proteomes" id="UP000295500"/>
    </source>
</evidence>
<gene>
    <name evidence="2" type="ORF">EV211_10184</name>
</gene>
<dbReference type="InterPro" id="IPR006158">
    <property type="entry name" value="Cobalamin-bd"/>
</dbReference>
<reference evidence="2 3" key="1">
    <citation type="submission" date="2019-03" db="EMBL/GenBank/DDBJ databases">
        <title>Genomic Encyclopedia of Type Strains, Phase IV (KMG-IV): sequencing the most valuable type-strain genomes for metagenomic binning, comparative biology and taxonomic classification.</title>
        <authorList>
            <person name="Goeker M."/>
        </authorList>
    </citation>
    <scope>NUCLEOTIDE SEQUENCE [LARGE SCALE GENOMIC DNA]</scope>
    <source>
        <strain evidence="2 3">DSM 28287</strain>
    </source>
</reference>